<protein>
    <submittedName>
        <fullName evidence="5">Monooxygenase</fullName>
    </submittedName>
</protein>
<feature type="region of interest" description="Disordered" evidence="2">
    <location>
        <begin position="26"/>
        <end position="62"/>
    </location>
</feature>
<feature type="domain" description="Copper type II ascorbate-dependent monooxygenase C-terminal" evidence="4">
    <location>
        <begin position="294"/>
        <end position="388"/>
    </location>
</feature>
<name>A0ABW7Z5Y8_9ACTN</name>
<dbReference type="SUPFAM" id="SSF49742">
    <property type="entry name" value="PHM/PNGase F"/>
    <property type="match status" value="2"/>
</dbReference>
<sequence length="397" mass="41278">MKRTRIGAGVVLAAAAMLLAACGSGPARGSGTTATPSPPPSATDSPAGHGLHGSSTPAPAAPLREGERFVTAKMPAAYTPEPPDGGTDVYRCFLVDPGLGDADAFLTGTQFTAQNSDVVHHAILFQVSSGQIAQVRKTDAKDPGEGWTCFGDSGIGDAAWIGHWAPGADEVLLDPKLGYPMPKGSALVMQVHYSTLALDGKPSGSDQSSVRLRVSSDARTPLMTTLFSAPVELPCTDREKGPLCERGAAVADVGERFGDESAIQVGGLLEGCSGGKPRPGPTQHCDIRSPGSFTLHALAGHMHLLGRAIKVELNPGKAKAQTLLEVPDYNFDNQALQPLPKPVTVKKGDTIRVTCTHDATLRAQLPLLKNLPPRYVVWGEGTQDEMCLGIGVASAAS</sequence>
<dbReference type="RefSeq" id="WP_397089354.1">
    <property type="nucleotide sequence ID" value="NZ_JBITGY010000012.1"/>
</dbReference>
<evidence type="ECO:0000313" key="5">
    <source>
        <dbReference type="EMBL" id="MFI6503588.1"/>
    </source>
</evidence>
<feature type="chain" id="PRO_5046166847" evidence="3">
    <location>
        <begin position="30"/>
        <end position="397"/>
    </location>
</feature>
<evidence type="ECO:0000256" key="2">
    <source>
        <dbReference type="SAM" id="MobiDB-lite"/>
    </source>
</evidence>
<keyword evidence="3" id="KW-0732">Signal</keyword>
<proteinExistence type="predicted"/>
<evidence type="ECO:0000313" key="6">
    <source>
        <dbReference type="Proteomes" id="UP001612741"/>
    </source>
</evidence>
<dbReference type="PANTHER" id="PTHR10157">
    <property type="entry name" value="DOPAMINE BETA HYDROXYLASE RELATED"/>
    <property type="match status" value="1"/>
</dbReference>
<keyword evidence="5" id="KW-0560">Oxidoreductase</keyword>
<dbReference type="GO" id="GO:0004497">
    <property type="term" value="F:monooxygenase activity"/>
    <property type="evidence" value="ECO:0007669"/>
    <property type="project" value="UniProtKB-KW"/>
</dbReference>
<gene>
    <name evidence="5" type="ORF">ACIBG2_39825</name>
</gene>
<dbReference type="InterPro" id="IPR014784">
    <property type="entry name" value="Cu2_ascorb_mOase-like_C"/>
</dbReference>
<dbReference type="Pfam" id="PF03712">
    <property type="entry name" value="Cu2_monoox_C"/>
    <property type="match status" value="1"/>
</dbReference>
<organism evidence="5 6">
    <name type="scientific">Nonomuraea typhae</name>
    <dbReference type="NCBI Taxonomy" id="2603600"/>
    <lineage>
        <taxon>Bacteria</taxon>
        <taxon>Bacillati</taxon>
        <taxon>Actinomycetota</taxon>
        <taxon>Actinomycetes</taxon>
        <taxon>Streptosporangiales</taxon>
        <taxon>Streptosporangiaceae</taxon>
        <taxon>Nonomuraea</taxon>
    </lineage>
</organism>
<dbReference type="InterPro" id="IPR008977">
    <property type="entry name" value="PHM/PNGase_F_dom_sf"/>
</dbReference>
<feature type="signal peptide" evidence="3">
    <location>
        <begin position="1"/>
        <end position="29"/>
    </location>
</feature>
<dbReference type="Gene3D" id="2.60.120.230">
    <property type="match status" value="1"/>
</dbReference>
<keyword evidence="5" id="KW-0503">Monooxygenase</keyword>
<dbReference type="InterPro" id="IPR000945">
    <property type="entry name" value="DBH-like"/>
</dbReference>
<keyword evidence="6" id="KW-1185">Reference proteome</keyword>
<evidence type="ECO:0000256" key="3">
    <source>
        <dbReference type="SAM" id="SignalP"/>
    </source>
</evidence>
<dbReference type="Gene3D" id="2.60.120.310">
    <property type="entry name" value="Copper type II, ascorbate-dependent monooxygenase, N-terminal domain"/>
    <property type="match status" value="1"/>
</dbReference>
<dbReference type="InterPro" id="IPR024548">
    <property type="entry name" value="Cu2_monoox_C"/>
</dbReference>
<evidence type="ECO:0000259" key="4">
    <source>
        <dbReference type="Pfam" id="PF03712"/>
    </source>
</evidence>
<accession>A0ABW7Z5Y8</accession>
<comment type="caution">
    <text evidence="5">The sequence shown here is derived from an EMBL/GenBank/DDBJ whole genome shotgun (WGS) entry which is preliminary data.</text>
</comment>
<keyword evidence="1" id="KW-1015">Disulfide bond</keyword>
<dbReference type="InterPro" id="IPR036939">
    <property type="entry name" value="Cu2_ascorb_mOase_N_sf"/>
</dbReference>
<reference evidence="5 6" key="1">
    <citation type="submission" date="2024-10" db="EMBL/GenBank/DDBJ databases">
        <title>The Natural Products Discovery Center: Release of the First 8490 Sequenced Strains for Exploring Actinobacteria Biosynthetic Diversity.</title>
        <authorList>
            <person name="Kalkreuter E."/>
            <person name="Kautsar S.A."/>
            <person name="Yang D."/>
            <person name="Bader C.D."/>
            <person name="Teijaro C.N."/>
            <person name="Fluegel L."/>
            <person name="Davis C.M."/>
            <person name="Simpson J.R."/>
            <person name="Lauterbach L."/>
            <person name="Steele A.D."/>
            <person name="Gui C."/>
            <person name="Meng S."/>
            <person name="Li G."/>
            <person name="Viehrig K."/>
            <person name="Ye F."/>
            <person name="Su P."/>
            <person name="Kiefer A.F."/>
            <person name="Nichols A."/>
            <person name="Cepeda A.J."/>
            <person name="Yan W."/>
            <person name="Fan B."/>
            <person name="Jiang Y."/>
            <person name="Adhikari A."/>
            <person name="Zheng C.-J."/>
            <person name="Schuster L."/>
            <person name="Cowan T.M."/>
            <person name="Smanski M.J."/>
            <person name="Chevrette M.G."/>
            <person name="De Carvalho L.P.S."/>
            <person name="Shen B."/>
        </authorList>
    </citation>
    <scope>NUCLEOTIDE SEQUENCE [LARGE SCALE GENOMIC DNA]</scope>
    <source>
        <strain evidence="5 6">NPDC050545</strain>
    </source>
</reference>
<dbReference type="EMBL" id="JBITGY010000012">
    <property type="protein sequence ID" value="MFI6503588.1"/>
    <property type="molecule type" value="Genomic_DNA"/>
</dbReference>
<dbReference type="Proteomes" id="UP001612741">
    <property type="component" value="Unassembled WGS sequence"/>
</dbReference>
<evidence type="ECO:0000256" key="1">
    <source>
        <dbReference type="ARBA" id="ARBA00023157"/>
    </source>
</evidence>
<dbReference type="PROSITE" id="PS51257">
    <property type="entry name" value="PROKAR_LIPOPROTEIN"/>
    <property type="match status" value="1"/>
</dbReference>
<dbReference type="PANTHER" id="PTHR10157:SF23">
    <property type="entry name" value="MOXD1 HOMOLOG 1"/>
    <property type="match status" value="1"/>
</dbReference>